<sequence>MNELSQRLPDVHAMPKWFTWALGVPGDSHYIEANGNRLHFLAWNYERGDLPTLIFVHGFRGHAHWWDFIAPFFAETYRVIALDLSGMGDSGHRDTYASGELAGDIIATLEAICDAPAIVIGHSYGGSRTLRACAERPELFERLIIIDSYVLFEGEAMPKEPAKIRGDREYPDIESAMARFKLIPSQPDAMPCLVEHVARYSLRQQDSGYRWKFDPRLPAGGARETDGGEMLAKVTRPVDYICGENSAVIQRSRAERMVAAMPNAHGPIVIPAGHHHLMFDQPIALISTLRALLAQSR</sequence>
<dbReference type="SUPFAM" id="SSF53474">
    <property type="entry name" value="alpha/beta-Hydrolases"/>
    <property type="match status" value="1"/>
</dbReference>
<dbReference type="PRINTS" id="PR00111">
    <property type="entry name" value="ABHYDROLASE"/>
</dbReference>
<feature type="domain" description="AB hydrolase-1" evidence="1">
    <location>
        <begin position="53"/>
        <end position="284"/>
    </location>
</feature>
<proteinExistence type="predicted"/>
<reference evidence="2 3" key="1">
    <citation type="submission" date="2018-10" db="EMBL/GenBank/DDBJ databases">
        <title>Transmission dynamics of multidrug resistant bacteria on intensive care unit surfaces.</title>
        <authorList>
            <person name="D'Souza A.W."/>
            <person name="Potter R.F."/>
            <person name="Wallace M."/>
            <person name="Shupe A."/>
            <person name="Patel S."/>
            <person name="Sun S."/>
            <person name="Gul D."/>
            <person name="Kwon J.H."/>
            <person name="Andleeb S."/>
            <person name="Burnham C.-A.D."/>
            <person name="Dantas G."/>
        </authorList>
    </citation>
    <scope>NUCLEOTIDE SEQUENCE [LARGE SCALE GENOMIC DNA]</scope>
    <source>
        <strain evidence="2 3">PX_177</strain>
    </source>
</reference>
<dbReference type="GO" id="GO:0047372">
    <property type="term" value="F:monoacylglycerol lipase activity"/>
    <property type="evidence" value="ECO:0007669"/>
    <property type="project" value="TreeGrafter"/>
</dbReference>
<dbReference type="RefSeq" id="WP_125876837.1">
    <property type="nucleotide sequence ID" value="NZ_RHQL01000002.1"/>
</dbReference>
<dbReference type="EMBL" id="RHQL01000002">
    <property type="protein sequence ID" value="RRV13481.1"/>
    <property type="molecule type" value="Genomic_DNA"/>
</dbReference>
<dbReference type="PANTHER" id="PTHR43798">
    <property type="entry name" value="MONOACYLGLYCEROL LIPASE"/>
    <property type="match status" value="1"/>
</dbReference>
<keyword evidence="2" id="KW-0378">Hydrolase</keyword>
<dbReference type="InterPro" id="IPR050266">
    <property type="entry name" value="AB_hydrolase_sf"/>
</dbReference>
<dbReference type="InterPro" id="IPR000073">
    <property type="entry name" value="AB_hydrolase_1"/>
</dbReference>
<dbReference type="Gene3D" id="3.40.50.1820">
    <property type="entry name" value="alpha/beta hydrolase"/>
    <property type="match status" value="1"/>
</dbReference>
<gene>
    <name evidence="2" type="ORF">EGJ28_07700</name>
</gene>
<dbReference type="AlphaFoldDB" id="A0A427EA65"/>
<dbReference type="Pfam" id="PF12697">
    <property type="entry name" value="Abhydrolase_6"/>
    <property type="match status" value="1"/>
</dbReference>
<accession>A0A427EA65</accession>
<name>A0A427EA65_9GAMM</name>
<evidence type="ECO:0000259" key="1">
    <source>
        <dbReference type="Pfam" id="PF12697"/>
    </source>
</evidence>
<dbReference type="GO" id="GO:0016020">
    <property type="term" value="C:membrane"/>
    <property type="evidence" value="ECO:0007669"/>
    <property type="project" value="TreeGrafter"/>
</dbReference>
<organism evidence="2 3">
    <name type="scientific">Stutzerimonas xanthomarina</name>
    <dbReference type="NCBI Taxonomy" id="271420"/>
    <lineage>
        <taxon>Bacteria</taxon>
        <taxon>Pseudomonadati</taxon>
        <taxon>Pseudomonadota</taxon>
        <taxon>Gammaproteobacteria</taxon>
        <taxon>Pseudomonadales</taxon>
        <taxon>Pseudomonadaceae</taxon>
        <taxon>Stutzerimonas</taxon>
    </lineage>
</organism>
<evidence type="ECO:0000313" key="2">
    <source>
        <dbReference type="EMBL" id="RRV13481.1"/>
    </source>
</evidence>
<dbReference type="Proteomes" id="UP000276506">
    <property type="component" value="Unassembled WGS sequence"/>
</dbReference>
<dbReference type="GO" id="GO:0046464">
    <property type="term" value="P:acylglycerol catabolic process"/>
    <property type="evidence" value="ECO:0007669"/>
    <property type="project" value="TreeGrafter"/>
</dbReference>
<comment type="caution">
    <text evidence="2">The sequence shown here is derived from an EMBL/GenBank/DDBJ whole genome shotgun (WGS) entry which is preliminary data.</text>
</comment>
<evidence type="ECO:0000313" key="3">
    <source>
        <dbReference type="Proteomes" id="UP000276506"/>
    </source>
</evidence>
<dbReference type="InterPro" id="IPR029058">
    <property type="entry name" value="AB_hydrolase_fold"/>
</dbReference>
<protein>
    <submittedName>
        <fullName evidence="2">Alpha/beta hydrolase</fullName>
    </submittedName>
</protein>
<dbReference type="PANTHER" id="PTHR43798:SF33">
    <property type="entry name" value="HYDROLASE, PUTATIVE (AFU_ORTHOLOGUE AFUA_2G14860)-RELATED"/>
    <property type="match status" value="1"/>
</dbReference>